<dbReference type="RefSeq" id="WP_027461658.1">
    <property type="nucleotide sequence ID" value="NZ_CP021081.1"/>
</dbReference>
<dbReference type="Proteomes" id="UP000259030">
    <property type="component" value="Chromosome"/>
</dbReference>
<keyword evidence="2 5" id="KW-0813">Transport</keyword>
<dbReference type="AlphaFoldDB" id="A0A221SW69"/>
<evidence type="ECO:0000313" key="7">
    <source>
        <dbReference type="Proteomes" id="UP000259030"/>
    </source>
</evidence>
<dbReference type="GO" id="GO:0030313">
    <property type="term" value="C:cell envelope"/>
    <property type="evidence" value="ECO:0007669"/>
    <property type="project" value="UniProtKB-SubCell"/>
</dbReference>
<dbReference type="PROSITE" id="PS51257">
    <property type="entry name" value="PROKAR_LIPOPROTEIN"/>
    <property type="match status" value="1"/>
</dbReference>
<dbReference type="InterPro" id="IPR050492">
    <property type="entry name" value="Bact_metal-bind_prot9"/>
</dbReference>
<dbReference type="PRINTS" id="PR00691">
    <property type="entry name" value="ADHESINB"/>
</dbReference>
<evidence type="ECO:0000256" key="3">
    <source>
        <dbReference type="ARBA" id="ARBA00022723"/>
    </source>
</evidence>
<dbReference type="GO" id="GO:0046872">
    <property type="term" value="F:metal ion binding"/>
    <property type="evidence" value="ECO:0007669"/>
    <property type="project" value="UniProtKB-KW"/>
</dbReference>
<reference evidence="6 7" key="1">
    <citation type="submission" date="2017-05" db="EMBL/GenBank/DDBJ databases">
        <title>The complete genome sequence of Deinococcus ficus isolated from the rhizosphere of the Ficus religiosa L. in Taiwan.</title>
        <authorList>
            <person name="Wu K.-M."/>
            <person name="Liao T.-L."/>
            <person name="Liu Y.-M."/>
            <person name="Young C.-C."/>
            <person name="Tsai S.-F."/>
        </authorList>
    </citation>
    <scope>NUCLEOTIDE SEQUENCE [LARGE SCALE GENOMIC DNA]</scope>
    <source>
        <strain evidence="6 7">CC-FR2-10</strain>
    </source>
</reference>
<proteinExistence type="inferred from homology"/>
<evidence type="ECO:0000256" key="5">
    <source>
        <dbReference type="RuleBase" id="RU003512"/>
    </source>
</evidence>
<evidence type="ECO:0000256" key="1">
    <source>
        <dbReference type="ARBA" id="ARBA00004196"/>
    </source>
</evidence>
<accession>A0A221SW69</accession>
<dbReference type="InterPro" id="IPR006128">
    <property type="entry name" value="Lipoprotein_PsaA-like"/>
</dbReference>
<evidence type="ECO:0000256" key="2">
    <source>
        <dbReference type="ARBA" id="ARBA00022448"/>
    </source>
</evidence>
<gene>
    <name evidence="6" type="ORF">DFI_07710</name>
</gene>
<dbReference type="Gene3D" id="3.40.50.1980">
    <property type="entry name" value="Nitrogenase molybdenum iron protein domain"/>
    <property type="match status" value="2"/>
</dbReference>
<dbReference type="PRINTS" id="PR00690">
    <property type="entry name" value="ADHESNFAMILY"/>
</dbReference>
<keyword evidence="3" id="KW-0479">Metal-binding</keyword>
<dbReference type="PANTHER" id="PTHR42953:SF1">
    <property type="entry name" value="METAL-BINDING PROTEIN HI_0362-RELATED"/>
    <property type="match status" value="1"/>
</dbReference>
<dbReference type="GO" id="GO:0030001">
    <property type="term" value="P:metal ion transport"/>
    <property type="evidence" value="ECO:0007669"/>
    <property type="project" value="InterPro"/>
</dbReference>
<keyword evidence="4" id="KW-0732">Signal</keyword>
<evidence type="ECO:0000313" key="6">
    <source>
        <dbReference type="EMBL" id="ASN80897.1"/>
    </source>
</evidence>
<dbReference type="EMBL" id="CP021081">
    <property type="protein sequence ID" value="ASN80897.1"/>
    <property type="molecule type" value="Genomic_DNA"/>
</dbReference>
<comment type="subcellular location">
    <subcellularLocation>
        <location evidence="1">Cell envelope</location>
    </subcellularLocation>
</comment>
<evidence type="ECO:0000256" key="4">
    <source>
        <dbReference type="ARBA" id="ARBA00022729"/>
    </source>
</evidence>
<dbReference type="PANTHER" id="PTHR42953">
    <property type="entry name" value="HIGH-AFFINITY ZINC UPTAKE SYSTEM PROTEIN ZNUA-RELATED"/>
    <property type="match status" value="1"/>
</dbReference>
<sequence>MLRLPLPSLLLAALLTGCQSVQDRPPTTVATLQPADLGSGKVRVTATTNMVADLAREIGGDRVTVSALMGPGVDPHLYKASARDVRTLQGAHLILYGGLHLEGKMVELLEKSGRAVAVTEQIPHDRLLRPDGAEGLPDPHVWFDVSLWKFAAGTTRDALSAADPAGKAQYAQNAAAYLRQLDALDAEVMTLTHSIPKERRVLVTAHDAFNYFARRYGVEVRGVQGVSTAAEAGTQNIQALARFVSQRGIPAVFVESSVPQRTVDAVIEAARAQGHTLRIGGELFSDALGAAGTPEGTYIGMVRHNAHAISSALGGLK</sequence>
<organism evidence="6 7">
    <name type="scientific">Deinococcus ficus</name>
    <dbReference type="NCBI Taxonomy" id="317577"/>
    <lineage>
        <taxon>Bacteria</taxon>
        <taxon>Thermotogati</taxon>
        <taxon>Deinococcota</taxon>
        <taxon>Deinococci</taxon>
        <taxon>Deinococcales</taxon>
        <taxon>Deinococcaceae</taxon>
        <taxon>Deinococcus</taxon>
    </lineage>
</organism>
<dbReference type="InterPro" id="IPR006129">
    <property type="entry name" value="AdhesinB"/>
</dbReference>
<dbReference type="GO" id="GO:0007155">
    <property type="term" value="P:cell adhesion"/>
    <property type="evidence" value="ECO:0007669"/>
    <property type="project" value="InterPro"/>
</dbReference>
<dbReference type="KEGG" id="dfc:DFI_07710"/>
<dbReference type="STRING" id="317577.GCA_000419625_02376"/>
<dbReference type="Pfam" id="PF01297">
    <property type="entry name" value="ZnuA"/>
    <property type="match status" value="1"/>
</dbReference>
<comment type="similarity">
    <text evidence="5">Belongs to the bacterial solute-binding protein 9 family.</text>
</comment>
<protein>
    <submittedName>
        <fullName evidence="6">Manganese transporter</fullName>
    </submittedName>
</protein>
<name>A0A221SW69_9DEIO</name>
<dbReference type="SUPFAM" id="SSF53807">
    <property type="entry name" value="Helical backbone' metal receptor"/>
    <property type="match status" value="1"/>
</dbReference>
<dbReference type="InterPro" id="IPR006127">
    <property type="entry name" value="ZnuA-like"/>
</dbReference>
<keyword evidence="7" id="KW-1185">Reference proteome</keyword>